<protein>
    <submittedName>
        <fullName evidence="1">Uncharacterized protein</fullName>
    </submittedName>
</protein>
<dbReference type="EMBL" id="CWQY01000009">
    <property type="protein sequence ID" value="CSC57269.1"/>
    <property type="molecule type" value="Genomic_DNA"/>
</dbReference>
<accession>A0A655SP62</accession>
<reference evidence="1 2" key="1">
    <citation type="submission" date="2015-07" db="EMBL/GenBank/DDBJ databases">
        <authorList>
            <consortium name="Pathogen Informatics"/>
        </authorList>
    </citation>
    <scope>NUCLEOTIDE SEQUENCE [LARGE SCALE GENOMIC DNA]</scope>
    <source>
        <strain evidence="1 2">A316</strain>
    </source>
</reference>
<evidence type="ECO:0000313" key="2">
    <source>
        <dbReference type="Proteomes" id="UP000041770"/>
    </source>
</evidence>
<dbReference type="Proteomes" id="UP000041770">
    <property type="component" value="Unassembled WGS sequence"/>
</dbReference>
<dbReference type="AlphaFoldDB" id="A0A655SP62"/>
<evidence type="ECO:0000313" key="1">
    <source>
        <dbReference type="EMBL" id="CSC57269.1"/>
    </source>
</evidence>
<name>A0A655SP62_VIBCL</name>
<gene>
    <name evidence="1" type="ORF">ERS013200_01711</name>
</gene>
<proteinExistence type="predicted"/>
<sequence>MRDAARAADIKRRASRIVSTYSKIASVCLSVLRVSSKSAKSMSLALPKEINAEKPIPLSLAQSRIVVHTAADCDTKAILPFKAETGENEPLNCIQGKMSPKLLGPKIRIFTDLAIVIHWA</sequence>
<organism evidence="1 2">
    <name type="scientific">Vibrio cholerae</name>
    <dbReference type="NCBI Taxonomy" id="666"/>
    <lineage>
        <taxon>Bacteria</taxon>
        <taxon>Pseudomonadati</taxon>
        <taxon>Pseudomonadota</taxon>
        <taxon>Gammaproteobacteria</taxon>
        <taxon>Vibrionales</taxon>
        <taxon>Vibrionaceae</taxon>
        <taxon>Vibrio</taxon>
    </lineage>
</organism>